<reference evidence="1 2" key="1">
    <citation type="journal article" date="2023" name="Genes (Basel)">
        <title>Chromosome-Level Genome Assembly and Circadian Gene Repertoire of the Patagonia Blennie Eleginops maclovinus-The Closest Ancestral Proxy of Antarctic Cryonotothenioids.</title>
        <authorList>
            <person name="Cheng C.C."/>
            <person name="Rivera-Colon A.G."/>
            <person name="Minhas B.F."/>
            <person name="Wilson L."/>
            <person name="Rayamajhi N."/>
            <person name="Vargas-Chacoff L."/>
            <person name="Catchen J.M."/>
        </authorList>
    </citation>
    <scope>NUCLEOTIDE SEQUENCE [LARGE SCALE GENOMIC DNA]</scope>
    <source>
        <strain evidence="1">JMC-PN-2008</strain>
    </source>
</reference>
<name>A0AAN8A0U4_ELEMC</name>
<protein>
    <submittedName>
        <fullName evidence="1">Uncharacterized protein</fullName>
    </submittedName>
</protein>
<accession>A0AAN8A0U4</accession>
<evidence type="ECO:0000313" key="2">
    <source>
        <dbReference type="Proteomes" id="UP001346869"/>
    </source>
</evidence>
<dbReference type="Proteomes" id="UP001346869">
    <property type="component" value="Unassembled WGS sequence"/>
</dbReference>
<evidence type="ECO:0000313" key="1">
    <source>
        <dbReference type="EMBL" id="KAK5848428.1"/>
    </source>
</evidence>
<reference evidence="1 2" key="2">
    <citation type="journal article" date="2023" name="Mol. Biol. Evol.">
        <title>Genomics of Secondarily Temperate Adaptation in the Only Non-Antarctic Icefish.</title>
        <authorList>
            <person name="Rivera-Colon A.G."/>
            <person name="Rayamajhi N."/>
            <person name="Minhas B.F."/>
            <person name="Madrigal G."/>
            <person name="Bilyk K.T."/>
            <person name="Yoon V."/>
            <person name="Hune M."/>
            <person name="Gregory S."/>
            <person name="Cheng C.H.C."/>
            <person name="Catchen J.M."/>
        </authorList>
    </citation>
    <scope>NUCLEOTIDE SEQUENCE [LARGE SCALE GENOMIC DNA]</scope>
    <source>
        <strain evidence="1">JMC-PN-2008</strain>
    </source>
</reference>
<comment type="caution">
    <text evidence="1">The sequence shown here is derived from an EMBL/GenBank/DDBJ whole genome shotgun (WGS) entry which is preliminary data.</text>
</comment>
<dbReference type="EMBL" id="JAUZQC010000025">
    <property type="protein sequence ID" value="KAK5848428.1"/>
    <property type="molecule type" value="Genomic_DNA"/>
</dbReference>
<dbReference type="AlphaFoldDB" id="A0AAN8A0U4"/>
<organism evidence="1 2">
    <name type="scientific">Eleginops maclovinus</name>
    <name type="common">Patagonian blennie</name>
    <name type="synonym">Eleginus maclovinus</name>
    <dbReference type="NCBI Taxonomy" id="56733"/>
    <lineage>
        <taxon>Eukaryota</taxon>
        <taxon>Metazoa</taxon>
        <taxon>Chordata</taxon>
        <taxon>Craniata</taxon>
        <taxon>Vertebrata</taxon>
        <taxon>Euteleostomi</taxon>
        <taxon>Actinopterygii</taxon>
        <taxon>Neopterygii</taxon>
        <taxon>Teleostei</taxon>
        <taxon>Neoteleostei</taxon>
        <taxon>Acanthomorphata</taxon>
        <taxon>Eupercaria</taxon>
        <taxon>Perciformes</taxon>
        <taxon>Notothenioidei</taxon>
        <taxon>Eleginopidae</taxon>
        <taxon>Eleginops</taxon>
    </lineage>
</organism>
<proteinExistence type="predicted"/>
<keyword evidence="2" id="KW-1185">Reference proteome</keyword>
<sequence length="124" mass="13958">MCATSRCWRNLLADGGLFVMRRDECGPKPRQWGGDSEEFSPFVALVRGSNRTLLFQTGGVKGGFLFRGESARTQHRAACWHLHDPTQEPQFLFSFLRRHPQDEACGRSQERGCSMTFTPSTSSS</sequence>
<gene>
    <name evidence="1" type="ORF">PBY51_006043</name>
</gene>